<accession>A0ABP2X7P7</accession>
<protein>
    <submittedName>
        <fullName evidence="4">Uncharacterized protein</fullName>
    </submittedName>
</protein>
<keyword evidence="1" id="KW-1133">Transmembrane helix</keyword>
<evidence type="ECO:0000256" key="1">
    <source>
        <dbReference type="SAM" id="Phobius"/>
    </source>
</evidence>
<dbReference type="RefSeq" id="WP_006343464.1">
    <property type="nucleotide sequence ID" value="NZ_KE356190.1"/>
</dbReference>
<feature type="domain" description="DUF1548" evidence="3">
    <location>
        <begin position="276"/>
        <end position="404"/>
    </location>
</feature>
<evidence type="ECO:0000313" key="5">
    <source>
        <dbReference type="Proteomes" id="UP000014627"/>
    </source>
</evidence>
<evidence type="ECO:0000259" key="3">
    <source>
        <dbReference type="Pfam" id="PF07579"/>
    </source>
</evidence>
<dbReference type="InterPro" id="IPR013044">
    <property type="entry name" value="DUF1548"/>
</dbReference>
<feature type="domain" description="DUF1539" evidence="2">
    <location>
        <begin position="129"/>
        <end position="258"/>
    </location>
</feature>
<dbReference type="GeneID" id="12243262"/>
<dbReference type="Pfam" id="PF07560">
    <property type="entry name" value="DUF1539"/>
    <property type="match status" value="1"/>
</dbReference>
<dbReference type="Pfam" id="PF07579">
    <property type="entry name" value="DUF1548"/>
    <property type="match status" value="1"/>
</dbReference>
<proteinExistence type="predicted"/>
<dbReference type="Proteomes" id="UP000014627">
    <property type="component" value="Unassembled WGS sequence"/>
</dbReference>
<keyword evidence="1" id="KW-0812">Transmembrane</keyword>
<sequence length="424" mass="48836">MANITPNCFPSYSTHIVPKPSLKQRLQICAQNIHYHVFYLFITTTLLKQSPHTANPVNLRIILTVILALVVSSVLFLFLYPLKLALLGVSLCLKDAKTTTISPIKIFARNLQDICNETLYINSDTLHITPESSPFLKSFLIPGERSWKLRHLENEISKIYSGIPDPLFKILHYVNTKFLQQDDSSSSQQDSLEASLYYSVLQKLTAALQDPSITKPRKQQLLNYIGSYAFACPPTWIEVIFRELTEIYNKQDTSVNYILLCVQMFKENLLQLMTNRSSPEWHHMASFKHYHGRSLGLNMDSLARIQFTGYLILKKQSLYDRVYKRFISSYRDSVADLIEYIRYQISESSQDLKNSLSVYLCETMRTLRVPENEISSILCSLFYDDQFDLNTSGVAFILLMQGILTTHPETTTQKIKKRLCSLFC</sequence>
<dbReference type="EMBL" id="ATLC01000044">
    <property type="protein sequence ID" value="EPJ28743.1"/>
    <property type="molecule type" value="Genomic_DNA"/>
</dbReference>
<gene>
    <name evidence="4" type="ORF">CP99DC5_0190</name>
</gene>
<organism evidence="4 5">
    <name type="scientific">Chlamydia psittaci 99DC5</name>
    <dbReference type="NCBI Taxonomy" id="1112251"/>
    <lineage>
        <taxon>Bacteria</taxon>
        <taxon>Pseudomonadati</taxon>
        <taxon>Chlamydiota</taxon>
        <taxon>Chlamydiia</taxon>
        <taxon>Chlamydiales</taxon>
        <taxon>Chlamydiaceae</taxon>
        <taxon>Chlamydia/Chlamydophila group</taxon>
        <taxon>Chlamydia</taxon>
    </lineage>
</organism>
<comment type="caution">
    <text evidence="4">The sequence shown here is derived from an EMBL/GenBank/DDBJ whole genome shotgun (WGS) entry which is preliminary data.</text>
</comment>
<feature type="transmembrane region" description="Helical" evidence="1">
    <location>
        <begin position="61"/>
        <end position="80"/>
    </location>
</feature>
<keyword evidence="5" id="KW-1185">Reference proteome</keyword>
<evidence type="ECO:0000259" key="2">
    <source>
        <dbReference type="Pfam" id="PF07560"/>
    </source>
</evidence>
<reference evidence="4 5" key="1">
    <citation type="submission" date="2013-04" db="EMBL/GenBank/DDBJ databases">
        <title>Genome sequence of Chlamydia psittaci 99DC5.</title>
        <authorList>
            <person name="Huot-Creasy H."/>
            <person name="McCracken C.L."/>
            <person name="Humphries M."/>
            <person name="Sachse K."/>
            <person name="Laroucau K."/>
            <person name="Bavoil P."/>
            <person name="Myers G.S."/>
        </authorList>
    </citation>
    <scope>NUCLEOTIDE SEQUENCE [LARGE SCALE GENOMIC DNA]</scope>
    <source>
        <strain evidence="4 5">99DC5</strain>
    </source>
</reference>
<dbReference type="InterPro" id="IPR011436">
    <property type="entry name" value="DUF1539"/>
</dbReference>
<keyword evidence="1" id="KW-0472">Membrane</keyword>
<name>A0ABP2X7P7_CHLPS</name>
<evidence type="ECO:0000313" key="4">
    <source>
        <dbReference type="EMBL" id="EPJ28743.1"/>
    </source>
</evidence>